<evidence type="ECO:0000256" key="1">
    <source>
        <dbReference type="SAM" id="Phobius"/>
    </source>
</evidence>
<keyword evidence="1" id="KW-0812">Transmembrane</keyword>
<dbReference type="EMBL" id="MK558257">
    <property type="protein sequence ID" value="QDW92694.1"/>
    <property type="molecule type" value="Genomic_RNA"/>
</dbReference>
<keyword evidence="3" id="KW-1185">Reference proteome</keyword>
<dbReference type="RefSeq" id="YP_010799748.1">
    <property type="nucleotide sequence ID" value="NC_076689.1"/>
</dbReference>
<organism evidence="2 3">
    <name type="scientific">Rhizoctonia solani fusarivirus 1</name>
    <dbReference type="NCBI Taxonomy" id="2599953"/>
    <lineage>
        <taxon>Viruses</taxon>
        <taxon>Riboviria</taxon>
        <taxon>Orthornavirae</taxon>
        <taxon>Pisuviricota</taxon>
        <taxon>Duplopiviricetes</taxon>
        <taxon>Durnavirales</taxon>
        <taxon>Fusariviridae</taxon>
        <taxon>Betafusarivirus</taxon>
        <taxon>Betafusarivirus rhizoctoniae</taxon>
    </lineage>
</organism>
<keyword evidence="1" id="KW-1133">Transmembrane helix</keyword>
<evidence type="ECO:0000313" key="3">
    <source>
        <dbReference type="Proteomes" id="UP000831798"/>
    </source>
</evidence>
<protein>
    <submittedName>
        <fullName evidence="2">Uncharacterized protein</fullName>
    </submittedName>
</protein>
<keyword evidence="1" id="KW-0472">Membrane</keyword>
<dbReference type="KEGG" id="vg:80538174"/>
<evidence type="ECO:0000313" key="2">
    <source>
        <dbReference type="EMBL" id="QDW92694.1"/>
    </source>
</evidence>
<accession>A0AAE6HXG7</accession>
<sequence length="525" mass="60285">MEELRIPALSGSFIFGDSELCYAGNIERPNDVPIYIKNDDGDYELFPQTLRGPNYVPEDERRESYEIDGTVYPRILLGSFKKFWGQWILPEAVDLEAFHKDIQDVPSMFGLTEDSSDYGCPQPWSDLTIEMLRSYQGFAVTNTNFDGMIITLSFKEKFSFGNIANFMLPMELAACSHMSQADMREYLIRCFRMNCFAPPFFVLAGFKDAIVMDLHSWNYGVFNFAELGPRMFDPSEQRSFDAAAKYYLIDKFVDLGSHFNNNVSFTDVANENFRAHTRIFKRLTELLPHGARVYNYLLNCNIQLATATEFKILVDNYTRLQSLSGVQSWDLVVLNESSAEALLKYKIVIIKDYGSGFWHHFRNSWNLTVATLLFNLYMVAKITISKLIRYFGSYFHTYTFKDKIIQSASASHDLLNMKYKLTASSMYEMIKEAGNSIVRFGFWYIGQYNAKPWTTMFLTNMVSASILLAPFYAVWTVGTVWLINKTLKLCLSTMGVTWDEARYGYIRIFAAFNGGVEPANVTHAI</sequence>
<proteinExistence type="predicted"/>
<dbReference type="GeneID" id="80538174"/>
<reference evidence="2" key="1">
    <citation type="journal article" date="2019" name="Front. Cell. Infect. Microbiol.">
        <title>Extreme Diversity of Mycoviruses Present in Isolates of Rhizoctonia solani AG2-2 LP From Zoysia japonica From Brazil.</title>
        <authorList>
            <person name="Picarelli M.A.S.C."/>
            <person name="Forgia M."/>
            <person name="Rivas E.B."/>
            <person name="Nerva L."/>
            <person name="Chiapello M."/>
            <person name="Turina M."/>
            <person name="Colariccio A."/>
        </authorList>
    </citation>
    <scope>NUCLEOTIDE SEQUENCE</scope>
    <source>
        <strain evidence="2">BR18</strain>
    </source>
</reference>
<dbReference type="Proteomes" id="UP000831798">
    <property type="component" value="Segment"/>
</dbReference>
<feature type="transmembrane region" description="Helical" evidence="1">
    <location>
        <begin position="461"/>
        <end position="483"/>
    </location>
</feature>
<name>A0AAE6HXG7_9VIRU</name>